<dbReference type="GO" id="GO:0005886">
    <property type="term" value="C:plasma membrane"/>
    <property type="evidence" value="ECO:0007669"/>
    <property type="project" value="UniProtKB-SubCell"/>
</dbReference>
<proteinExistence type="inferred from homology"/>
<accession>A0A9X4KLF8</accession>
<keyword evidence="5 7" id="KW-1133">Transmembrane helix</keyword>
<comment type="subcellular location">
    <subcellularLocation>
        <location evidence="1">Cell membrane</location>
        <topology evidence="1">Multi-pass membrane protein</topology>
    </subcellularLocation>
</comment>
<evidence type="ECO:0000256" key="3">
    <source>
        <dbReference type="ARBA" id="ARBA00022475"/>
    </source>
</evidence>
<keyword evidence="6 7" id="KW-0472">Membrane</keyword>
<dbReference type="Proteomes" id="UP001153387">
    <property type="component" value="Unassembled WGS sequence"/>
</dbReference>
<comment type="similarity">
    <text evidence="2">Belongs to the UPF0324 family.</text>
</comment>
<organism evidence="8 9">
    <name type="scientific">Cohnella ginsengisoli</name>
    <dbReference type="NCBI Taxonomy" id="425004"/>
    <lineage>
        <taxon>Bacteria</taxon>
        <taxon>Bacillati</taxon>
        <taxon>Bacillota</taxon>
        <taxon>Bacilli</taxon>
        <taxon>Bacillales</taxon>
        <taxon>Paenibacillaceae</taxon>
        <taxon>Cohnella</taxon>
    </lineage>
</organism>
<name>A0A9X4KLF8_9BACL</name>
<reference evidence="8 9" key="1">
    <citation type="submission" date="2022-10" db="EMBL/GenBank/DDBJ databases">
        <title>Comparative genomic analysis of Cohnella hashimotonis sp. nov., isolated from the International Space Station.</title>
        <authorList>
            <person name="Simpson A."/>
            <person name="Venkateswaran K."/>
        </authorList>
    </citation>
    <scope>NUCLEOTIDE SEQUENCE [LARGE SCALE GENOMIC DNA]</scope>
    <source>
        <strain evidence="8 9">DSM 18997</strain>
    </source>
</reference>
<evidence type="ECO:0000256" key="4">
    <source>
        <dbReference type="ARBA" id="ARBA00022692"/>
    </source>
</evidence>
<evidence type="ECO:0000256" key="1">
    <source>
        <dbReference type="ARBA" id="ARBA00004651"/>
    </source>
</evidence>
<dbReference type="InterPro" id="IPR018383">
    <property type="entry name" value="UPF0324_pro"/>
</dbReference>
<gene>
    <name evidence="8" type="ORF">OMP38_29035</name>
</gene>
<feature type="transmembrane region" description="Helical" evidence="7">
    <location>
        <begin position="42"/>
        <end position="64"/>
    </location>
</feature>
<dbReference type="AlphaFoldDB" id="A0A9X4KLF8"/>
<evidence type="ECO:0000256" key="7">
    <source>
        <dbReference type="SAM" id="Phobius"/>
    </source>
</evidence>
<keyword evidence="9" id="KW-1185">Reference proteome</keyword>
<evidence type="ECO:0000256" key="2">
    <source>
        <dbReference type="ARBA" id="ARBA00007977"/>
    </source>
</evidence>
<evidence type="ECO:0000256" key="5">
    <source>
        <dbReference type="ARBA" id="ARBA00022989"/>
    </source>
</evidence>
<protein>
    <submittedName>
        <fullName evidence="8">Sulfate exporter family transporter</fullName>
    </submittedName>
</protein>
<evidence type="ECO:0000256" key="6">
    <source>
        <dbReference type="ARBA" id="ARBA00023136"/>
    </source>
</evidence>
<evidence type="ECO:0000313" key="9">
    <source>
        <dbReference type="Proteomes" id="UP001153387"/>
    </source>
</evidence>
<sequence length="122" mass="12884">MPACSCWCRSAWRFTGATNAAPVDRPRAKKKPRRAPQLHSPWFLIGFLAMSLLASGLTAAGWTLPSRATAGASTLTTVLLTVAMAGMGLSVNVRSLRQALRPIAVLLIVSALLSGLTLVTLL</sequence>
<keyword evidence="3" id="KW-1003">Cell membrane</keyword>
<dbReference type="Pfam" id="PF03601">
    <property type="entry name" value="Cons_hypoth698"/>
    <property type="match status" value="1"/>
</dbReference>
<dbReference type="EMBL" id="JAPDHZ010000006">
    <property type="protein sequence ID" value="MDG0794429.1"/>
    <property type="molecule type" value="Genomic_DNA"/>
</dbReference>
<feature type="transmembrane region" description="Helical" evidence="7">
    <location>
        <begin position="103"/>
        <end position="121"/>
    </location>
</feature>
<comment type="caution">
    <text evidence="8">The sequence shown here is derived from an EMBL/GenBank/DDBJ whole genome shotgun (WGS) entry which is preliminary data.</text>
</comment>
<keyword evidence="4 7" id="KW-0812">Transmembrane</keyword>
<feature type="transmembrane region" description="Helical" evidence="7">
    <location>
        <begin position="70"/>
        <end position="91"/>
    </location>
</feature>
<evidence type="ECO:0000313" key="8">
    <source>
        <dbReference type="EMBL" id="MDG0794429.1"/>
    </source>
</evidence>